<dbReference type="CDD" id="cd11288">
    <property type="entry name" value="gelsolin_S5_like"/>
    <property type="match status" value="1"/>
</dbReference>
<name>A0A3B3SHN3_9TELE</name>
<proteinExistence type="inferred from homology"/>
<comment type="subcellular location">
    <subcellularLocation>
        <location evidence="2">Cytoplasm</location>
        <location evidence="2">Cytoskeleton</location>
    </subcellularLocation>
    <subcellularLocation>
        <location evidence="1">Membrane</location>
        <topology evidence="1">Peripheral membrane protein</topology>
    </subcellularLocation>
</comment>
<keyword evidence="4" id="KW-0963">Cytoplasm</keyword>
<dbReference type="GeneTree" id="ENSGT00940000154653"/>
<feature type="region of interest" description="Disordered" evidence="10">
    <location>
        <begin position="277"/>
        <end position="300"/>
    </location>
</feature>
<reference evidence="12" key="2">
    <citation type="submission" date="2025-09" db="UniProtKB">
        <authorList>
            <consortium name="Ensembl"/>
        </authorList>
    </citation>
    <scope>IDENTIFICATION</scope>
</reference>
<evidence type="ECO:0000256" key="4">
    <source>
        <dbReference type="ARBA" id="ARBA00022490"/>
    </source>
</evidence>
<keyword evidence="8" id="KW-0206">Cytoskeleton</keyword>
<dbReference type="GO" id="GO:0015629">
    <property type="term" value="C:actin cytoskeleton"/>
    <property type="evidence" value="ECO:0007669"/>
    <property type="project" value="TreeGrafter"/>
</dbReference>
<dbReference type="Ensembl" id="ENSPKIT00000010684.1">
    <property type="protein sequence ID" value="ENSPKIP00000029883.1"/>
    <property type="gene ID" value="ENSPKIG00000010777.1"/>
</dbReference>
<dbReference type="CDD" id="cd11280">
    <property type="entry name" value="gelsolin_like"/>
    <property type="match status" value="1"/>
</dbReference>
<dbReference type="CDD" id="cd11293">
    <property type="entry name" value="gelsolin_S4_like"/>
    <property type="match status" value="1"/>
</dbReference>
<dbReference type="GO" id="GO:0051014">
    <property type="term" value="P:actin filament severing"/>
    <property type="evidence" value="ECO:0007669"/>
    <property type="project" value="TreeGrafter"/>
</dbReference>
<evidence type="ECO:0000256" key="9">
    <source>
        <dbReference type="SAM" id="Coils"/>
    </source>
</evidence>
<dbReference type="GO" id="GO:0005737">
    <property type="term" value="C:cytoplasm"/>
    <property type="evidence" value="ECO:0007669"/>
    <property type="project" value="TreeGrafter"/>
</dbReference>
<dbReference type="InterPro" id="IPR036886">
    <property type="entry name" value="Villin_headpiece_dom_sf"/>
</dbReference>
<dbReference type="SUPFAM" id="SSF55753">
    <property type="entry name" value="Actin depolymerizing proteins"/>
    <property type="match status" value="5"/>
</dbReference>
<dbReference type="InterPro" id="IPR007123">
    <property type="entry name" value="Gelsolin-like_dom"/>
</dbReference>
<dbReference type="PANTHER" id="PTHR11977:SF86">
    <property type="entry name" value="SUPERVILLIN ISOFORM X1"/>
    <property type="match status" value="1"/>
</dbReference>
<dbReference type="FunFam" id="1.10.950.10:FF:000003">
    <property type="entry name" value="supervillin isoform X2"/>
    <property type="match status" value="1"/>
</dbReference>
<keyword evidence="6" id="KW-0472">Membrane</keyword>
<feature type="region of interest" description="Disordered" evidence="10">
    <location>
        <begin position="419"/>
        <end position="438"/>
    </location>
</feature>
<dbReference type="InterPro" id="IPR029006">
    <property type="entry name" value="ADF-H/Gelsolin-like_dom_sf"/>
</dbReference>
<feature type="domain" description="HP" evidence="11">
    <location>
        <begin position="1751"/>
        <end position="1821"/>
    </location>
</feature>
<feature type="region of interest" description="Disordered" evidence="10">
    <location>
        <begin position="1285"/>
        <end position="1304"/>
    </location>
</feature>
<dbReference type="GO" id="GO:0008154">
    <property type="term" value="P:actin polymerization or depolymerization"/>
    <property type="evidence" value="ECO:0007669"/>
    <property type="project" value="TreeGrafter"/>
</dbReference>
<protein>
    <submittedName>
        <fullName evidence="12">Supervillin</fullName>
    </submittedName>
</protein>
<accession>A0A3B3SHN3</accession>
<evidence type="ECO:0000256" key="8">
    <source>
        <dbReference type="ARBA" id="ARBA00023212"/>
    </source>
</evidence>
<keyword evidence="9" id="KW-0175">Coiled coil</keyword>
<feature type="compositionally biased region" description="Low complexity" evidence="10">
    <location>
        <begin position="162"/>
        <end position="189"/>
    </location>
</feature>
<evidence type="ECO:0000256" key="2">
    <source>
        <dbReference type="ARBA" id="ARBA00004245"/>
    </source>
</evidence>
<keyword evidence="5" id="KW-0677">Repeat</keyword>
<dbReference type="Proteomes" id="UP000261540">
    <property type="component" value="Unplaced"/>
</dbReference>
<feature type="region of interest" description="Disordered" evidence="10">
    <location>
        <begin position="120"/>
        <end position="262"/>
    </location>
</feature>
<dbReference type="PANTHER" id="PTHR11977">
    <property type="entry name" value="VILLIN"/>
    <property type="match status" value="1"/>
</dbReference>
<evidence type="ECO:0000256" key="10">
    <source>
        <dbReference type="SAM" id="MobiDB-lite"/>
    </source>
</evidence>
<keyword evidence="7" id="KW-0009">Actin-binding</keyword>
<feature type="compositionally biased region" description="Polar residues" evidence="10">
    <location>
        <begin position="277"/>
        <end position="286"/>
    </location>
</feature>
<dbReference type="SMART" id="SM00153">
    <property type="entry name" value="VHP"/>
    <property type="match status" value="1"/>
</dbReference>
<gene>
    <name evidence="12" type="primary">SVIL</name>
</gene>
<dbReference type="GO" id="GO:0051016">
    <property type="term" value="P:barbed-end actin filament capping"/>
    <property type="evidence" value="ECO:0007669"/>
    <property type="project" value="TreeGrafter"/>
</dbReference>
<feature type="compositionally biased region" description="Low complexity" evidence="10">
    <location>
        <begin position="536"/>
        <end position="547"/>
    </location>
</feature>
<dbReference type="GO" id="GO:0005546">
    <property type="term" value="F:phosphatidylinositol-4,5-bisphosphate binding"/>
    <property type="evidence" value="ECO:0007669"/>
    <property type="project" value="TreeGrafter"/>
</dbReference>
<comment type="similarity">
    <text evidence="3">Belongs to the villin/gelsolin family.</text>
</comment>
<evidence type="ECO:0000256" key="6">
    <source>
        <dbReference type="ARBA" id="ARBA00023136"/>
    </source>
</evidence>
<dbReference type="SMART" id="SM00262">
    <property type="entry name" value="GEL"/>
    <property type="match status" value="4"/>
</dbReference>
<evidence type="ECO:0000256" key="7">
    <source>
        <dbReference type="ARBA" id="ARBA00023203"/>
    </source>
</evidence>
<dbReference type="CDD" id="cd11289">
    <property type="entry name" value="gelsolin_S2_like"/>
    <property type="match status" value="1"/>
</dbReference>
<evidence type="ECO:0000256" key="3">
    <source>
        <dbReference type="ARBA" id="ARBA00008418"/>
    </source>
</evidence>
<evidence type="ECO:0000259" key="11">
    <source>
        <dbReference type="PROSITE" id="PS51089"/>
    </source>
</evidence>
<keyword evidence="13" id="KW-1185">Reference proteome</keyword>
<sequence length="1821" mass="203007">MNRKERIARRLEGIEGDAGLVSHRLLEEDTPRYTRATDLCEPCVVVRRYSREELPVPPAVDVIAPERQSRVRVRAEPKTTQAPPYSSTSVLAELDSKAERIARYKAERRRQLAERYGISLDQESEVEPSTPRRGYGRTRTQLEEGGRGCGQRPQERHSLRASGGSHSSSSGVGRVFMAAQPGPLAAAPGSSEHERVMNLENSRRDRDRDRGAQPVSPPSYTDPPVSSTKTPPRETPLAGVPSSPRTGRRASLPNPRYGVSPGDLFIEQQAQNILNRQGTHLSPTELQKTEGEEEKLDERAKLSVAAKRSLFRELEKTGDGSVPKPVSRNAAVERRLRRLQERSHTQPVTTEEVVIATTLQGSSQQSPVTPETHSTEAVMTSAVPAAVEEKVPEEPDLSALSLTEKMALFNRLAQKPTSKWLTEGGGSGVAQRRTSSRYQTQPITLGEVEKVQKGGKVKPEPLSALLVRQSPAHTTTVSVAHVGDVHLSRSATIAFNPGVGASESDATPVPPKRRSPARVDDVSAPKPPCPPHLEQSTEIKSSSHSISLVGLRQQAGTEAEVDDSCGAGGGGASWRKPCPPKGEDEVKHPPATQPSPCSQCGPTPPSRQGAPPRRPESTVAPATQEHGGHVKEMRTSSQNLYETETTVVVHSQTTVSELQESSVSARAAASAAPRTGSQAPPEQQPGSATPADRQGEDADGMSTQQMSIKERVALLKKSGEEDWRNRINKKQEAVQVAESETQLWEQEQTFKKKEEGRVIDDLAVSDEFWRIGEEIEAEMTIEERKQLISSKEETWKSTGQGAANDSSQFTVAARMVKKGLAAPASLLSPIISPLGIHTRGNMSAISKPQEEIEVRPDMNLESDRKLDKLESFLGRINSKMAGLQETTLTVTEKAVKEVMKLDDEIFSKFYKCMTDFPRMSGRIEIDEDFDAIFGPHTPKLTSAMVQHKREVRPLRKVQASRNPLKMLAAREDIRQEYTEQRLNVGVLESRRMKSEKMSKSSSYSEAALAGLASKESFSNVSLRSVSISEQMSNNSAVPYKTLMLMQVKGRRHVQTRLVEPRSSSLNSGDCFLLVTPQNCFLWIGEFANVIEKAKAAELAMSIQTKHDLGCRAGQVQTMEENAETQTQVVNEFWNILGGQGSYQPSGPPEEDELYESAIVETNCTYRLVDDKLVPDDDFWGKTPKYSLLDSKEVLVFDFGSEVYVWHGKEVTLAQRKVAFQLAKHLWNGTFDYTNCDINPLDPSGCNALIPRKGQGRPDWAVFGRLTEHNETILFKEKFLDWKESKKPAQKNDNEQVSQQKEQRGYTCQPYNASLMLPVLQTPVSMMLEGVDVGRGYGLLEGDDRRRFEISTMGVDVWHILEFDYSRLPQQSIGQFHEGDAYVVKWQYMVSAAVGRRQNPEQVRVGGTGKEKCCYFFWQGRHSTVNEKGTSALMTVELDQERGAQVQVQQGKEPPCFLQCFNGGMIVHSGKREEEEENTQSEWRLYCVRGEAPVEGHLLEVPCHCSSLRSRASMILLSVNQAVIYLWHGCKAQPHTRQVGRTAANRIKEQCPLEAGLHSSSKVTIHECDEGAEPTGFWEAVGRRDRKAYDCMLQDPGKFNFTPRLFQLTSSSGEFVAQEFFFPSRVAELVSSLPFLQEDLYAASQPALFLVDNFHEVYLWQGWWPQDCENTGSARIRWDTDRKCAMETVLQYCKEKNEKKPQKSYLIHAGLEPLTFTNMFPSWEHREDIAEITEREAEVCNQIILVEEVLARLSKSCYPLEELLARPLPEGVDPLRLEIYLSDEDFEDIGAPERRALGMNRDEFEGLPGWKQVNVKKAKGLF</sequence>
<dbReference type="InterPro" id="IPR003128">
    <property type="entry name" value="Villin_headpiece"/>
</dbReference>
<dbReference type="GO" id="GO:0016020">
    <property type="term" value="C:membrane"/>
    <property type="evidence" value="ECO:0007669"/>
    <property type="project" value="UniProtKB-SubCell"/>
</dbReference>
<dbReference type="InterPro" id="IPR007122">
    <property type="entry name" value="Villin/Gelsolin"/>
</dbReference>
<dbReference type="Pfam" id="PF00626">
    <property type="entry name" value="Gelsolin"/>
    <property type="match status" value="1"/>
</dbReference>
<reference evidence="12" key="1">
    <citation type="submission" date="2025-08" db="UniProtKB">
        <authorList>
            <consortium name="Ensembl"/>
        </authorList>
    </citation>
    <scope>IDENTIFICATION</scope>
</reference>
<dbReference type="SUPFAM" id="SSF47050">
    <property type="entry name" value="VHP, Villin headpiece domain"/>
    <property type="match status" value="1"/>
</dbReference>
<feature type="region of interest" description="Disordered" evidence="10">
    <location>
        <begin position="496"/>
        <end position="706"/>
    </location>
</feature>
<evidence type="ECO:0000256" key="5">
    <source>
        <dbReference type="ARBA" id="ARBA00022737"/>
    </source>
</evidence>
<dbReference type="Gene3D" id="1.10.950.10">
    <property type="entry name" value="Villin headpiece domain"/>
    <property type="match status" value="1"/>
</dbReference>
<dbReference type="Gene3D" id="3.40.20.10">
    <property type="entry name" value="Severin"/>
    <property type="match status" value="5"/>
</dbReference>
<evidence type="ECO:0000313" key="12">
    <source>
        <dbReference type="Ensembl" id="ENSPKIP00000029883.1"/>
    </source>
</evidence>
<feature type="compositionally biased region" description="Low complexity" evidence="10">
    <location>
        <begin position="642"/>
        <end position="672"/>
    </location>
</feature>
<evidence type="ECO:0000256" key="1">
    <source>
        <dbReference type="ARBA" id="ARBA00004170"/>
    </source>
</evidence>
<dbReference type="GO" id="GO:0051015">
    <property type="term" value="F:actin filament binding"/>
    <property type="evidence" value="ECO:0007669"/>
    <property type="project" value="InterPro"/>
</dbReference>
<evidence type="ECO:0000313" key="13">
    <source>
        <dbReference type="Proteomes" id="UP000261540"/>
    </source>
</evidence>
<dbReference type="PROSITE" id="PS51089">
    <property type="entry name" value="HP"/>
    <property type="match status" value="1"/>
</dbReference>
<feature type="compositionally biased region" description="Polar residues" evidence="10">
    <location>
        <begin position="675"/>
        <end position="687"/>
    </location>
</feature>
<dbReference type="Pfam" id="PF02209">
    <property type="entry name" value="VHP"/>
    <property type="match status" value="1"/>
</dbReference>
<feature type="compositionally biased region" description="Basic and acidic residues" evidence="10">
    <location>
        <begin position="191"/>
        <end position="211"/>
    </location>
</feature>
<feature type="coiled-coil region" evidence="9">
    <location>
        <begin position="720"/>
        <end position="747"/>
    </location>
</feature>
<organism evidence="12 13">
    <name type="scientific">Paramormyrops kingsleyae</name>
    <dbReference type="NCBI Taxonomy" id="1676925"/>
    <lineage>
        <taxon>Eukaryota</taxon>
        <taxon>Metazoa</taxon>
        <taxon>Chordata</taxon>
        <taxon>Craniata</taxon>
        <taxon>Vertebrata</taxon>
        <taxon>Euteleostomi</taxon>
        <taxon>Actinopterygii</taxon>
        <taxon>Neopterygii</taxon>
        <taxon>Teleostei</taxon>
        <taxon>Osteoglossocephala</taxon>
        <taxon>Osteoglossomorpha</taxon>
        <taxon>Osteoglossiformes</taxon>
        <taxon>Mormyridae</taxon>
        <taxon>Paramormyrops</taxon>
    </lineage>
</organism>